<dbReference type="RefSeq" id="WP_090941989.1">
    <property type="nucleotide sequence ID" value="NZ_FOTS01000048.1"/>
</dbReference>
<dbReference type="CDD" id="cd02440">
    <property type="entry name" value="AdoMet_MTases"/>
    <property type="match status" value="1"/>
</dbReference>
<dbReference type="EMBL" id="FOTS01000048">
    <property type="protein sequence ID" value="SFM16015.1"/>
    <property type="molecule type" value="Genomic_DNA"/>
</dbReference>
<dbReference type="GO" id="GO:0008168">
    <property type="term" value="F:methyltransferase activity"/>
    <property type="evidence" value="ECO:0007669"/>
    <property type="project" value="UniProtKB-KW"/>
</dbReference>
<keyword evidence="1" id="KW-0808">Transferase</keyword>
<protein>
    <submittedName>
        <fullName evidence="3">Ubiquinone/menaquinone biosynthesis C-methylase UbiE</fullName>
    </submittedName>
</protein>
<sequence length="203" mass="23028">MNFDMRSTSWDTEKRVKRAEVIAKQIAHTVKLKKSYSALEFGCGTGLISFQLYDKLKDITCIDTSQGMIEALNAKIQQNKAVNITAYLHNIDDSHQLTPTYDLIYTSMALHHITDIDTTLANLYKLLKADGQLCIVDLDEDDGSFHKLEPDFTGHHGFNQSRLKEILGQIGFKEAASHTFYKDVKNINGDEFQYSLFIAMGRK</sequence>
<dbReference type="PANTHER" id="PTHR43861:SF3">
    <property type="entry name" value="PUTATIVE (AFU_ORTHOLOGUE AFUA_2G14390)-RELATED"/>
    <property type="match status" value="1"/>
</dbReference>
<feature type="domain" description="Methyltransferase type 12" evidence="2">
    <location>
        <begin position="39"/>
        <end position="133"/>
    </location>
</feature>
<evidence type="ECO:0000259" key="2">
    <source>
        <dbReference type="Pfam" id="PF08242"/>
    </source>
</evidence>
<dbReference type="Pfam" id="PF08242">
    <property type="entry name" value="Methyltransf_12"/>
    <property type="match status" value="1"/>
</dbReference>
<dbReference type="InterPro" id="IPR029063">
    <property type="entry name" value="SAM-dependent_MTases_sf"/>
</dbReference>
<dbReference type="AlphaFoldDB" id="A0A1I4NKW0"/>
<proteinExistence type="predicted"/>
<dbReference type="GO" id="GO:0032259">
    <property type="term" value="P:methylation"/>
    <property type="evidence" value="ECO:0007669"/>
    <property type="project" value="UniProtKB-KW"/>
</dbReference>
<keyword evidence="4" id="KW-1185">Reference proteome</keyword>
<evidence type="ECO:0000313" key="4">
    <source>
        <dbReference type="Proteomes" id="UP000199520"/>
    </source>
</evidence>
<accession>A0A1I4NKW0</accession>
<evidence type="ECO:0000256" key="1">
    <source>
        <dbReference type="ARBA" id="ARBA00022679"/>
    </source>
</evidence>
<dbReference type="STRING" id="1123291.SAMN04490355_104817"/>
<keyword evidence="3" id="KW-0830">Ubiquinone</keyword>
<dbReference type="Proteomes" id="UP000199520">
    <property type="component" value="Unassembled WGS sequence"/>
</dbReference>
<dbReference type="InterPro" id="IPR013217">
    <property type="entry name" value="Methyltransf_12"/>
</dbReference>
<dbReference type="SUPFAM" id="SSF53335">
    <property type="entry name" value="S-adenosyl-L-methionine-dependent methyltransferases"/>
    <property type="match status" value="1"/>
</dbReference>
<dbReference type="OrthoDB" id="9791837at2"/>
<dbReference type="PANTHER" id="PTHR43861">
    <property type="entry name" value="TRANS-ACONITATE 2-METHYLTRANSFERASE-RELATED"/>
    <property type="match status" value="1"/>
</dbReference>
<name>A0A1I4NKW0_9FIRM</name>
<dbReference type="Gene3D" id="3.40.50.150">
    <property type="entry name" value="Vaccinia Virus protein VP39"/>
    <property type="match status" value="1"/>
</dbReference>
<gene>
    <name evidence="3" type="ORF">SAMN04490355_104817</name>
</gene>
<evidence type="ECO:0000313" key="3">
    <source>
        <dbReference type="EMBL" id="SFM16015.1"/>
    </source>
</evidence>
<organism evidence="3 4">
    <name type="scientific">Pelosinus propionicus DSM 13327</name>
    <dbReference type="NCBI Taxonomy" id="1123291"/>
    <lineage>
        <taxon>Bacteria</taxon>
        <taxon>Bacillati</taxon>
        <taxon>Bacillota</taxon>
        <taxon>Negativicutes</taxon>
        <taxon>Selenomonadales</taxon>
        <taxon>Sporomusaceae</taxon>
        <taxon>Pelosinus</taxon>
    </lineage>
</organism>
<keyword evidence="3" id="KW-0489">Methyltransferase</keyword>
<reference evidence="4" key="1">
    <citation type="submission" date="2016-10" db="EMBL/GenBank/DDBJ databases">
        <authorList>
            <person name="Varghese N."/>
            <person name="Submissions S."/>
        </authorList>
    </citation>
    <scope>NUCLEOTIDE SEQUENCE [LARGE SCALE GENOMIC DNA]</scope>
    <source>
        <strain evidence="4">DSM 13327</strain>
    </source>
</reference>